<keyword evidence="6 9" id="KW-0808">Transferase</keyword>
<dbReference type="Gene3D" id="3.40.640.10">
    <property type="entry name" value="Type I PLP-dependent aspartate aminotransferase-like (Major domain)"/>
    <property type="match status" value="1"/>
</dbReference>
<evidence type="ECO:0000256" key="5">
    <source>
        <dbReference type="ARBA" id="ARBA00022605"/>
    </source>
</evidence>
<dbReference type="Pfam" id="PF00155">
    <property type="entry name" value="Aminotran_1_2"/>
    <property type="match status" value="1"/>
</dbReference>
<comment type="catalytic activity">
    <reaction evidence="9">
        <text>L-histidinol phosphate + 2-oxoglutarate = 3-(imidazol-4-yl)-2-oxopropyl phosphate + L-glutamate</text>
        <dbReference type="Rhea" id="RHEA:23744"/>
        <dbReference type="ChEBI" id="CHEBI:16810"/>
        <dbReference type="ChEBI" id="CHEBI:29985"/>
        <dbReference type="ChEBI" id="CHEBI:57766"/>
        <dbReference type="ChEBI" id="CHEBI:57980"/>
        <dbReference type="EC" id="2.6.1.9"/>
    </reaction>
</comment>
<evidence type="ECO:0000256" key="7">
    <source>
        <dbReference type="ARBA" id="ARBA00022898"/>
    </source>
</evidence>
<dbReference type="GO" id="GO:0004400">
    <property type="term" value="F:histidinol-phosphate transaminase activity"/>
    <property type="evidence" value="ECO:0007669"/>
    <property type="project" value="UniProtKB-UniRule"/>
</dbReference>
<dbReference type="PROSITE" id="PS00599">
    <property type="entry name" value="AA_TRANSFER_CLASS_2"/>
    <property type="match status" value="1"/>
</dbReference>
<reference evidence="11" key="1">
    <citation type="submission" date="2023-03" db="EMBL/GenBank/DDBJ databases">
        <title>Actinoallomurus iriomotensis NBRC 103684.</title>
        <authorList>
            <person name="Ichikawa N."/>
            <person name="Sato H."/>
            <person name="Tonouchi N."/>
        </authorList>
    </citation>
    <scope>NUCLEOTIDE SEQUENCE</scope>
    <source>
        <strain evidence="11">NBRC 103684</strain>
    </source>
</reference>
<dbReference type="AlphaFoldDB" id="A0A9W6VRD8"/>
<comment type="similarity">
    <text evidence="2 9">Belongs to the class-II pyridoxal-phosphate-dependent aminotransferase family. Histidinol-phosphate aminotransferase subfamily.</text>
</comment>
<dbReference type="SUPFAM" id="SSF53383">
    <property type="entry name" value="PLP-dependent transferases"/>
    <property type="match status" value="1"/>
</dbReference>
<evidence type="ECO:0000259" key="10">
    <source>
        <dbReference type="Pfam" id="PF00155"/>
    </source>
</evidence>
<sequence length="370" mass="40540">MATIPRLRDDLRGLAPYAVGKDMAPVRLNNNENPHGPADGMTNRLMRAVRESLATINRYPGGSPERLAAALAEYVAPWCRSENIWPGNGSNEALLYLLLAFGGPQQKAMLFAPTYAMHEQLCRITATPVAVVARDDDFALRAEAAAAAMEEHEPTLVFLCSPNNPTGTPLPPDVIATVLRYEPSLLIIDEAYFEYSQLPSAVSLVRDHPNVVVARTMSKAFAFAGARVGYAVGHAQVCAELQKISPPYRMSTITEALAMAALEMADLIPAQVAMALSERERVRTELESLGYRVADSDANFLLFGTVPDDHAEYEYYRDRGVLIRNVGPRGWLRTAIGEPAENDSFLACAAERRRTSRSVRFMQEGPACTV</sequence>
<dbReference type="GO" id="GO:0000105">
    <property type="term" value="P:L-histidine biosynthetic process"/>
    <property type="evidence" value="ECO:0007669"/>
    <property type="project" value="UniProtKB-UniRule"/>
</dbReference>
<name>A0A9W6VRD8_9ACTN</name>
<dbReference type="PANTHER" id="PTHR42885">
    <property type="entry name" value="HISTIDINOL-PHOSPHATE AMINOTRANSFERASE-RELATED"/>
    <property type="match status" value="1"/>
</dbReference>
<dbReference type="InterPro" id="IPR015424">
    <property type="entry name" value="PyrdxlP-dep_Trfase"/>
</dbReference>
<dbReference type="Proteomes" id="UP001165074">
    <property type="component" value="Unassembled WGS sequence"/>
</dbReference>
<dbReference type="PANTHER" id="PTHR42885:SF2">
    <property type="entry name" value="HISTIDINOL-PHOSPHATE AMINOTRANSFERASE"/>
    <property type="match status" value="1"/>
</dbReference>
<keyword evidence="5 9" id="KW-0028">Amino-acid biosynthesis</keyword>
<evidence type="ECO:0000256" key="2">
    <source>
        <dbReference type="ARBA" id="ARBA00007970"/>
    </source>
</evidence>
<accession>A0A9W6VRD8</accession>
<comment type="pathway">
    <text evidence="9">Amino-acid biosynthesis; L-histidine biosynthesis; L-histidine from 5-phospho-alpha-D-ribose 1-diphosphate: step 7/9.</text>
</comment>
<evidence type="ECO:0000256" key="4">
    <source>
        <dbReference type="ARBA" id="ARBA00022576"/>
    </source>
</evidence>
<dbReference type="NCBIfam" id="TIGR01141">
    <property type="entry name" value="hisC"/>
    <property type="match status" value="1"/>
</dbReference>
<dbReference type="InterPro" id="IPR004839">
    <property type="entry name" value="Aminotransferase_I/II_large"/>
</dbReference>
<dbReference type="CDD" id="cd00609">
    <property type="entry name" value="AAT_like"/>
    <property type="match status" value="1"/>
</dbReference>
<dbReference type="InterPro" id="IPR001917">
    <property type="entry name" value="Aminotrans_II_pyridoxalP_BS"/>
</dbReference>
<comment type="subunit">
    <text evidence="3 9">Homodimer.</text>
</comment>
<keyword evidence="7 9" id="KW-0663">Pyridoxal phosphate</keyword>
<evidence type="ECO:0000256" key="8">
    <source>
        <dbReference type="ARBA" id="ARBA00023102"/>
    </source>
</evidence>
<protein>
    <recommendedName>
        <fullName evidence="9">Histidinol-phosphate aminotransferase</fullName>
        <ecNumber evidence="9">2.6.1.9</ecNumber>
    </recommendedName>
    <alternativeName>
        <fullName evidence="9">Imidazole acetol-phosphate transaminase</fullName>
    </alternativeName>
</protein>
<gene>
    <name evidence="9 11" type="primary">hisC</name>
    <name evidence="11" type="ORF">Airi02_000650</name>
</gene>
<comment type="caution">
    <text evidence="11">The sequence shown here is derived from an EMBL/GenBank/DDBJ whole genome shotgun (WGS) entry which is preliminary data.</text>
</comment>
<evidence type="ECO:0000256" key="1">
    <source>
        <dbReference type="ARBA" id="ARBA00001933"/>
    </source>
</evidence>
<dbReference type="EC" id="2.6.1.9" evidence="9"/>
<evidence type="ECO:0000256" key="9">
    <source>
        <dbReference type="HAMAP-Rule" id="MF_01023"/>
    </source>
</evidence>
<keyword evidence="8 9" id="KW-0368">Histidine biosynthesis</keyword>
<dbReference type="Gene3D" id="3.90.1150.10">
    <property type="entry name" value="Aspartate Aminotransferase, domain 1"/>
    <property type="match status" value="1"/>
</dbReference>
<dbReference type="HAMAP" id="MF_01023">
    <property type="entry name" value="HisC_aminotrans_2"/>
    <property type="match status" value="1"/>
</dbReference>
<dbReference type="GO" id="GO:0030170">
    <property type="term" value="F:pyridoxal phosphate binding"/>
    <property type="evidence" value="ECO:0007669"/>
    <property type="project" value="InterPro"/>
</dbReference>
<evidence type="ECO:0000256" key="3">
    <source>
        <dbReference type="ARBA" id="ARBA00011738"/>
    </source>
</evidence>
<dbReference type="EMBL" id="BSTK01000001">
    <property type="protein sequence ID" value="GLY82133.1"/>
    <property type="molecule type" value="Genomic_DNA"/>
</dbReference>
<evidence type="ECO:0000256" key="6">
    <source>
        <dbReference type="ARBA" id="ARBA00022679"/>
    </source>
</evidence>
<evidence type="ECO:0000313" key="11">
    <source>
        <dbReference type="EMBL" id="GLY82133.1"/>
    </source>
</evidence>
<keyword evidence="4 9" id="KW-0032">Aminotransferase</keyword>
<dbReference type="InterPro" id="IPR005861">
    <property type="entry name" value="HisP_aminotrans"/>
</dbReference>
<evidence type="ECO:0000313" key="12">
    <source>
        <dbReference type="Proteomes" id="UP001165074"/>
    </source>
</evidence>
<dbReference type="RefSeq" id="WP_285565708.1">
    <property type="nucleotide sequence ID" value="NZ_BSTK01000001.1"/>
</dbReference>
<keyword evidence="12" id="KW-1185">Reference proteome</keyword>
<organism evidence="11 12">
    <name type="scientific">Actinoallomurus iriomotensis</name>
    <dbReference type="NCBI Taxonomy" id="478107"/>
    <lineage>
        <taxon>Bacteria</taxon>
        <taxon>Bacillati</taxon>
        <taxon>Actinomycetota</taxon>
        <taxon>Actinomycetes</taxon>
        <taxon>Streptosporangiales</taxon>
        <taxon>Thermomonosporaceae</taxon>
        <taxon>Actinoallomurus</taxon>
    </lineage>
</organism>
<feature type="domain" description="Aminotransferase class I/classII large" evidence="10">
    <location>
        <begin position="26"/>
        <end position="346"/>
    </location>
</feature>
<comment type="cofactor">
    <cofactor evidence="1 9">
        <name>pyridoxal 5'-phosphate</name>
        <dbReference type="ChEBI" id="CHEBI:597326"/>
    </cofactor>
</comment>
<dbReference type="InterPro" id="IPR015421">
    <property type="entry name" value="PyrdxlP-dep_Trfase_major"/>
</dbReference>
<feature type="modified residue" description="N6-(pyridoxal phosphate)lysine" evidence="9">
    <location>
        <position position="219"/>
    </location>
</feature>
<proteinExistence type="inferred from homology"/>
<dbReference type="InterPro" id="IPR015422">
    <property type="entry name" value="PyrdxlP-dep_Trfase_small"/>
</dbReference>